<feature type="compositionally biased region" description="Low complexity" evidence="2">
    <location>
        <begin position="453"/>
        <end position="467"/>
    </location>
</feature>
<feature type="compositionally biased region" description="Basic and acidic residues" evidence="2">
    <location>
        <begin position="325"/>
        <end position="344"/>
    </location>
</feature>
<dbReference type="PANTHER" id="PTHR13817">
    <property type="entry name" value="TITIN"/>
    <property type="match status" value="1"/>
</dbReference>
<dbReference type="Proteomes" id="UP001374579">
    <property type="component" value="Unassembled WGS sequence"/>
</dbReference>
<dbReference type="AlphaFoldDB" id="A0AAN9GLM6"/>
<dbReference type="Pfam" id="PF00041">
    <property type="entry name" value="fn3"/>
    <property type="match status" value="1"/>
</dbReference>
<keyword evidence="1" id="KW-0677">Repeat</keyword>
<dbReference type="PROSITE" id="PS50853">
    <property type="entry name" value="FN3"/>
    <property type="match status" value="1"/>
</dbReference>
<dbReference type="InterPro" id="IPR050964">
    <property type="entry name" value="Striated_Muscle_Regulatory"/>
</dbReference>
<evidence type="ECO:0000313" key="5">
    <source>
        <dbReference type="Proteomes" id="UP001374579"/>
    </source>
</evidence>
<feature type="compositionally biased region" description="Polar residues" evidence="2">
    <location>
        <begin position="220"/>
        <end position="232"/>
    </location>
</feature>
<evidence type="ECO:0000259" key="3">
    <source>
        <dbReference type="PROSITE" id="PS50853"/>
    </source>
</evidence>
<protein>
    <recommendedName>
        <fullName evidence="3">Fibronectin type-III domain-containing protein</fullName>
    </recommendedName>
</protein>
<dbReference type="InterPro" id="IPR036116">
    <property type="entry name" value="FN3_sf"/>
</dbReference>
<feature type="compositionally biased region" description="Polar residues" evidence="2">
    <location>
        <begin position="249"/>
        <end position="265"/>
    </location>
</feature>
<reference evidence="4 5" key="1">
    <citation type="submission" date="2024-02" db="EMBL/GenBank/DDBJ databases">
        <title>Chromosome-scale genome assembly of the rough periwinkle Littorina saxatilis.</title>
        <authorList>
            <person name="De Jode A."/>
            <person name="Faria R."/>
            <person name="Formenti G."/>
            <person name="Sims Y."/>
            <person name="Smith T.P."/>
            <person name="Tracey A."/>
            <person name="Wood J.M.D."/>
            <person name="Zagrodzka Z.B."/>
            <person name="Johannesson K."/>
            <person name="Butlin R.K."/>
            <person name="Leder E.H."/>
        </authorList>
    </citation>
    <scope>NUCLEOTIDE SEQUENCE [LARGE SCALE GENOMIC DNA]</scope>
    <source>
        <strain evidence="4">Snail1</strain>
        <tissue evidence="4">Muscle</tissue>
    </source>
</reference>
<evidence type="ECO:0000313" key="4">
    <source>
        <dbReference type="EMBL" id="KAK7113117.1"/>
    </source>
</evidence>
<dbReference type="SUPFAM" id="SSF49265">
    <property type="entry name" value="Fibronectin type III"/>
    <property type="match status" value="1"/>
</dbReference>
<dbReference type="InterPro" id="IPR013783">
    <property type="entry name" value="Ig-like_fold"/>
</dbReference>
<proteinExistence type="predicted"/>
<dbReference type="Gene3D" id="2.60.40.10">
    <property type="entry name" value="Immunoglobulins"/>
    <property type="match status" value="1"/>
</dbReference>
<feature type="compositionally biased region" description="Basic and acidic residues" evidence="2">
    <location>
        <begin position="278"/>
        <end position="293"/>
    </location>
</feature>
<feature type="region of interest" description="Disordered" evidence="2">
    <location>
        <begin position="199"/>
        <end position="232"/>
    </location>
</feature>
<dbReference type="GO" id="GO:0045214">
    <property type="term" value="P:sarcomere organization"/>
    <property type="evidence" value="ECO:0007669"/>
    <property type="project" value="TreeGrafter"/>
</dbReference>
<evidence type="ECO:0000256" key="1">
    <source>
        <dbReference type="ARBA" id="ARBA00022737"/>
    </source>
</evidence>
<feature type="domain" description="Fibronectin type-III" evidence="3">
    <location>
        <begin position="56"/>
        <end position="151"/>
    </location>
</feature>
<feature type="compositionally biased region" description="Acidic residues" evidence="2">
    <location>
        <begin position="345"/>
        <end position="355"/>
    </location>
</feature>
<feature type="compositionally biased region" description="Basic and acidic residues" evidence="2">
    <location>
        <begin position="356"/>
        <end position="365"/>
    </location>
</feature>
<name>A0AAN9GLM6_9CAEN</name>
<dbReference type="InterPro" id="IPR003961">
    <property type="entry name" value="FN3_dom"/>
</dbReference>
<keyword evidence="5" id="KW-1185">Reference proteome</keyword>
<dbReference type="CDD" id="cd00063">
    <property type="entry name" value="FN3"/>
    <property type="match status" value="1"/>
</dbReference>
<feature type="region of interest" description="Disordered" evidence="2">
    <location>
        <begin position="246"/>
        <end position="365"/>
    </location>
</feature>
<evidence type="ECO:0000256" key="2">
    <source>
        <dbReference type="SAM" id="MobiDB-lite"/>
    </source>
</evidence>
<gene>
    <name evidence="4" type="ORF">V1264_012464</name>
</gene>
<dbReference type="GO" id="GO:0031430">
    <property type="term" value="C:M band"/>
    <property type="evidence" value="ECO:0007669"/>
    <property type="project" value="TreeGrafter"/>
</dbReference>
<feature type="region of interest" description="Disordered" evidence="2">
    <location>
        <begin position="1"/>
        <end position="78"/>
    </location>
</feature>
<dbReference type="SMART" id="SM00060">
    <property type="entry name" value="FN3"/>
    <property type="match status" value="1"/>
</dbReference>
<dbReference type="PRINTS" id="PR00014">
    <property type="entry name" value="FNTYPEIII"/>
</dbReference>
<dbReference type="EMBL" id="JBAMIC010000002">
    <property type="protein sequence ID" value="KAK7113117.1"/>
    <property type="molecule type" value="Genomic_DNA"/>
</dbReference>
<sequence>MGANSSHSDSNLHHVGGHGYEGKKSHHHHQHAKAGLTSGDFHKPSKKGTSNGKPSPPSQPQAKEVTHNSVTLSWLPPRHNAGNKVFAYTVEMTTPREPKAWTVVTKSCQGNSYQVKNLKPESEYMFRVRAENIHGVSKGSRPSDVVETKLYEVEEVYADPVPQDDKSRNPPRRRHSINLHLEGGVTSILNHTDIQVKATEPKVASTASSDQELDKDGQRSRSNTLQRDVTARNSLQWRKRSLPLLLPGTKTNSLSKLRDSQTFPNIKSKAGDGSTDSLQKRRGEGSLRNRSASDVHSSCSGSKEDVTDAKSCSSKSESSADDDLSLNKRDSKRDSKTSSERDSRIEEEEEEENENPWERDDSVNEVSDRIRTAPLCDDIKIALYARTVPDDPTTESGQNIVGRSLHTVGPDGGDADFRTLQRLLHSDEIIVKPTRSLPDVVTVGKTSSSVPKNINNNNNNSNNNNNNKLTTIQDLDEDDASVRVTTL</sequence>
<organism evidence="4 5">
    <name type="scientific">Littorina saxatilis</name>
    <dbReference type="NCBI Taxonomy" id="31220"/>
    <lineage>
        <taxon>Eukaryota</taxon>
        <taxon>Metazoa</taxon>
        <taxon>Spiralia</taxon>
        <taxon>Lophotrochozoa</taxon>
        <taxon>Mollusca</taxon>
        <taxon>Gastropoda</taxon>
        <taxon>Caenogastropoda</taxon>
        <taxon>Littorinimorpha</taxon>
        <taxon>Littorinoidea</taxon>
        <taxon>Littorinidae</taxon>
        <taxon>Littorina</taxon>
    </lineage>
</organism>
<dbReference type="PANTHER" id="PTHR13817:SF172">
    <property type="entry name" value="IG-LIKE DOMAIN-CONTAINING PROTEIN"/>
    <property type="match status" value="1"/>
</dbReference>
<feature type="region of interest" description="Disordered" evidence="2">
    <location>
        <begin position="157"/>
        <end position="177"/>
    </location>
</feature>
<comment type="caution">
    <text evidence="4">The sequence shown here is derived from an EMBL/GenBank/DDBJ whole genome shotgun (WGS) entry which is preliminary data.</text>
</comment>
<accession>A0AAN9GLM6</accession>
<feature type="region of interest" description="Disordered" evidence="2">
    <location>
        <begin position="442"/>
        <end position="470"/>
    </location>
</feature>